<dbReference type="OrthoDB" id="5945798at2759"/>
<evidence type="ECO:0000313" key="4">
    <source>
        <dbReference type="EMBL" id="CDW46928.1"/>
    </source>
</evidence>
<dbReference type="SUPFAM" id="SSF82199">
    <property type="entry name" value="SET domain"/>
    <property type="match status" value="1"/>
</dbReference>
<sequence length="675" mass="76560">MISSEERDKLLSSLGIGNAKDLEFLSSKFGKSLPSSDLSPSTPIKKQGKYPFYNLVDNIRSEIRSKSTYKRVFEKTNSFRPRWDHVVQYISKDHHMITLMNEEREGENIRLKRAEDLKKQGNECYGRKRFKEAVRVYTLAIKLAGLLKEPGALLGILLGNRSASFYQLRDYQTSLNDIKGAFHFGYPPELMHKLVDRRARCRFALGDSLKDIRSEIMEAHLDTKNMMEHFDTFVSSSKSNPKATSKKSKQHKNLIEDILDFPRHERVPQLAKYVDITYTKELGRHGLALRDIQPGEPILYELPLVFHCNPSFSEEHCYDCGASLSQKDRLLGLFPHLTDGKSSFCAWSCFENWISSSGIYETKFNMSSLFRGVNLEETRSSGAVNLAYEAMIRHSYDYYAKTMRGANGALIPVDPEFGSTLSEKAYVSTDVRTLYDLEGHRNSRKDDEECLTLLVHTWILIQCLEKSEYFPSSGEGDREFIAELIHHFLVGIKYNLHSVDRVDGSMERVQARGPISFESIGSGIFPTLLLLNHSCATNTVRHNLRGSHVLVLAKSFIPAGAEVTDCYGAHHLSTNTTTRQKDLLRGYNFDCGCLACAGGDKKYPQLGKLGTPLRGKEEVWESYVRGFLRDVPRESFKRIVEYLKSFGGGRSPDRNLEKGGIALCIVMWKAINGNQ</sequence>
<dbReference type="Gene3D" id="2.170.270.10">
    <property type="entry name" value="SET domain"/>
    <property type="match status" value="1"/>
</dbReference>
<dbReference type="AlphaFoldDB" id="A0A0K2V8S1"/>
<dbReference type="GO" id="GO:0005634">
    <property type="term" value="C:nucleus"/>
    <property type="evidence" value="ECO:0007669"/>
    <property type="project" value="TreeGrafter"/>
</dbReference>
<dbReference type="InterPro" id="IPR011990">
    <property type="entry name" value="TPR-like_helical_dom_sf"/>
</dbReference>
<organism evidence="4">
    <name type="scientific">Lepeophtheirus salmonis</name>
    <name type="common">Salmon louse</name>
    <name type="synonym">Caligus salmonis</name>
    <dbReference type="NCBI Taxonomy" id="72036"/>
    <lineage>
        <taxon>Eukaryota</taxon>
        <taxon>Metazoa</taxon>
        <taxon>Ecdysozoa</taxon>
        <taxon>Arthropoda</taxon>
        <taxon>Crustacea</taxon>
        <taxon>Multicrustacea</taxon>
        <taxon>Hexanauplia</taxon>
        <taxon>Copepoda</taxon>
        <taxon>Siphonostomatoida</taxon>
        <taxon>Caligidae</taxon>
        <taxon>Lepeophtheirus</taxon>
    </lineage>
</organism>
<dbReference type="InterPro" id="IPR052097">
    <property type="entry name" value="SET-MYND_domain_protein"/>
</dbReference>
<dbReference type="Gene3D" id="1.25.40.10">
    <property type="entry name" value="Tetratricopeptide repeat domain"/>
    <property type="match status" value="1"/>
</dbReference>
<evidence type="ECO:0000256" key="1">
    <source>
        <dbReference type="ARBA" id="ARBA00022603"/>
    </source>
</evidence>
<dbReference type="GO" id="GO:0042826">
    <property type="term" value="F:histone deacetylase binding"/>
    <property type="evidence" value="ECO:0007669"/>
    <property type="project" value="TreeGrafter"/>
</dbReference>
<accession>A0A0K2V8S1</accession>
<dbReference type="PANTHER" id="PTHR46165">
    <property type="entry name" value="SET AND MYND DOMAIN-CONTAINING PROTEIN 4"/>
    <property type="match status" value="1"/>
</dbReference>
<evidence type="ECO:0000256" key="2">
    <source>
        <dbReference type="ARBA" id="ARBA00022679"/>
    </source>
</evidence>
<dbReference type="InterPro" id="IPR046341">
    <property type="entry name" value="SET_dom_sf"/>
</dbReference>
<dbReference type="PANTHER" id="PTHR46165:SF7">
    <property type="entry name" value="SET AND MYND DOMAIN-CONTAINING PROTEIN 4"/>
    <property type="match status" value="1"/>
</dbReference>
<dbReference type="GO" id="GO:0008168">
    <property type="term" value="F:methyltransferase activity"/>
    <property type="evidence" value="ECO:0007669"/>
    <property type="project" value="UniProtKB-KW"/>
</dbReference>
<dbReference type="GO" id="GO:0005737">
    <property type="term" value="C:cytoplasm"/>
    <property type="evidence" value="ECO:0007669"/>
    <property type="project" value="TreeGrafter"/>
</dbReference>
<dbReference type="SUPFAM" id="SSF48452">
    <property type="entry name" value="TPR-like"/>
    <property type="match status" value="1"/>
</dbReference>
<keyword evidence="3" id="KW-0949">S-adenosyl-L-methionine</keyword>
<evidence type="ECO:0000256" key="3">
    <source>
        <dbReference type="ARBA" id="ARBA00022691"/>
    </source>
</evidence>
<name>A0A0K2V8S1_LEPSM</name>
<dbReference type="GO" id="GO:0032259">
    <property type="term" value="P:methylation"/>
    <property type="evidence" value="ECO:0007669"/>
    <property type="project" value="UniProtKB-KW"/>
</dbReference>
<proteinExistence type="predicted"/>
<dbReference type="Gene3D" id="1.10.220.160">
    <property type="match status" value="1"/>
</dbReference>
<keyword evidence="1" id="KW-0489">Methyltransferase</keyword>
<protein>
    <submittedName>
        <fullName evidence="4">Uncharacterized protein</fullName>
    </submittedName>
</protein>
<dbReference type="EMBL" id="HACA01029567">
    <property type="protein sequence ID" value="CDW46928.1"/>
    <property type="molecule type" value="Transcribed_RNA"/>
</dbReference>
<reference evidence="4" key="1">
    <citation type="submission" date="2014-05" db="EMBL/GenBank/DDBJ databases">
        <authorList>
            <person name="Chronopoulou M."/>
        </authorList>
    </citation>
    <scope>NUCLEOTIDE SEQUENCE</scope>
    <source>
        <tissue evidence="4">Whole organism</tissue>
    </source>
</reference>
<keyword evidence="2" id="KW-0808">Transferase</keyword>